<accession>A0ABR8PA03</accession>
<sequence>MTENIINILKRNNITVTIIARESGLDVAQVNQVIKRPVATWSVHLLNAVAYALDERPGELLDQIQAFPFELHTDDDALTIQRVQFSTAAVYQQVRFAVESNVLEGWKPTTKEIRLLKAAAERPDDEILTEIERLFGDEND</sequence>
<dbReference type="InterPro" id="IPR010982">
    <property type="entry name" value="Lambda_DNA-bd_dom_sf"/>
</dbReference>
<gene>
    <name evidence="2" type="ORF">DTK66_10850</name>
</gene>
<protein>
    <submittedName>
        <fullName evidence="2">XRE family transcriptional regulator</fullName>
    </submittedName>
</protein>
<keyword evidence="3" id="KW-1185">Reference proteome</keyword>
<evidence type="ECO:0000313" key="2">
    <source>
        <dbReference type="EMBL" id="MBD5807566.1"/>
    </source>
</evidence>
<feature type="domain" description="HTH cro/C1-type" evidence="1">
    <location>
        <begin position="4"/>
        <end position="62"/>
    </location>
</feature>
<dbReference type="EMBL" id="QORN01000068">
    <property type="protein sequence ID" value="MBD5807566.1"/>
    <property type="molecule type" value="Genomic_DNA"/>
</dbReference>
<reference evidence="2 3" key="1">
    <citation type="submission" date="2018-07" db="EMBL/GenBank/DDBJ databases">
        <title>Phylogenomic Insights into understanding Host Adaptation of Lactobacillus reuteri by a novel species, Lactobacillus spp. M31.</title>
        <authorList>
            <person name="Sharma S."/>
            <person name="Patil P."/>
            <person name="Korpole S."/>
            <person name="Patil P.B."/>
        </authorList>
    </citation>
    <scope>NUCLEOTIDE SEQUENCE [LARGE SCALE GENOMIC DNA]</scope>
    <source>
        <strain evidence="2 3">M31</strain>
    </source>
</reference>
<dbReference type="RefSeq" id="WP_191668680.1">
    <property type="nucleotide sequence ID" value="NZ_QORN01000068.1"/>
</dbReference>
<dbReference type="Proteomes" id="UP000704341">
    <property type="component" value="Unassembled WGS sequence"/>
</dbReference>
<comment type="caution">
    <text evidence="2">The sequence shown here is derived from an EMBL/GenBank/DDBJ whole genome shotgun (WGS) entry which is preliminary data.</text>
</comment>
<dbReference type="Pfam" id="PF13443">
    <property type="entry name" value="HTH_26"/>
    <property type="match status" value="1"/>
</dbReference>
<proteinExistence type="predicted"/>
<organism evidence="2 3">
    <name type="scientific">Limosilactobacillus walteri</name>
    <dbReference type="NCBI Taxonomy" id="2268022"/>
    <lineage>
        <taxon>Bacteria</taxon>
        <taxon>Bacillati</taxon>
        <taxon>Bacillota</taxon>
        <taxon>Bacilli</taxon>
        <taxon>Lactobacillales</taxon>
        <taxon>Lactobacillaceae</taxon>
        <taxon>Limosilactobacillus</taxon>
    </lineage>
</organism>
<name>A0ABR8PA03_9LACO</name>
<evidence type="ECO:0000259" key="1">
    <source>
        <dbReference type="Pfam" id="PF13443"/>
    </source>
</evidence>
<dbReference type="SUPFAM" id="SSF47413">
    <property type="entry name" value="lambda repressor-like DNA-binding domains"/>
    <property type="match status" value="1"/>
</dbReference>
<evidence type="ECO:0000313" key="3">
    <source>
        <dbReference type="Proteomes" id="UP000704341"/>
    </source>
</evidence>
<dbReference type="InterPro" id="IPR001387">
    <property type="entry name" value="Cro/C1-type_HTH"/>
</dbReference>